<dbReference type="EMBL" id="QGKW02000717">
    <property type="protein sequence ID" value="KAF2597168.1"/>
    <property type="molecule type" value="Genomic_DNA"/>
</dbReference>
<dbReference type="GO" id="GO:0051082">
    <property type="term" value="F:unfolded protein binding"/>
    <property type="evidence" value="ECO:0007669"/>
    <property type="project" value="TreeGrafter"/>
</dbReference>
<keyword evidence="2" id="KW-0812">Transmembrane</keyword>
<evidence type="ECO:0000313" key="5">
    <source>
        <dbReference type="Proteomes" id="UP000712281"/>
    </source>
</evidence>
<keyword evidence="2" id="KW-1133">Transmembrane helix</keyword>
<organism evidence="4 5">
    <name type="scientific">Brassica cretica</name>
    <name type="common">Mustard</name>
    <dbReference type="NCBI Taxonomy" id="69181"/>
    <lineage>
        <taxon>Eukaryota</taxon>
        <taxon>Viridiplantae</taxon>
        <taxon>Streptophyta</taxon>
        <taxon>Embryophyta</taxon>
        <taxon>Tracheophyta</taxon>
        <taxon>Spermatophyta</taxon>
        <taxon>Magnoliopsida</taxon>
        <taxon>eudicotyledons</taxon>
        <taxon>Gunneridae</taxon>
        <taxon>Pentapetalae</taxon>
        <taxon>rosids</taxon>
        <taxon>malvids</taxon>
        <taxon>Brassicales</taxon>
        <taxon>Brassicaceae</taxon>
        <taxon>Brassiceae</taxon>
        <taxon>Brassica</taxon>
    </lineage>
</organism>
<sequence>MQTHLLVGPTPIKGCRRFSSAISGDLLPPSFNSCGRESRDLYHHRRRYREGRSRWQRCRRKTTVISAASSSSSYWSSAYNNGEKNHYVVLGIGRNATQADVKRAYRLLARKFHPDVNKDSKAGELFKSIRCSYEVLSNEATRIQYDRSLKVQENSRFSRVKRHYNTPDTELEDAMKYCYNWSQKRRGSRYERAYGHYSTYPNSHFYSDPHEQEEEEEEEEETAQEQRDSFAKVLKTAFLSMFLLYTLGYLASLTFSTFSALLDKELDMGYKSGFMIAWILGGKGGILLTLCLTFASWLCGKASSSVVVVMVVAMWVGSNLARHAPLPQGALLTLLYMSIKLQVDSR</sequence>
<dbReference type="FunFam" id="1.10.287.110:FF:000248">
    <property type="entry name" value="DNAJ heat shock N-terminal domain-containing protein"/>
    <property type="match status" value="1"/>
</dbReference>
<protein>
    <recommendedName>
        <fullName evidence="3">J domain-containing protein</fullName>
    </recommendedName>
</protein>
<gene>
    <name evidence="4" type="ORF">F2Q68_00007486</name>
</gene>
<dbReference type="PRINTS" id="PR00625">
    <property type="entry name" value="JDOMAIN"/>
</dbReference>
<name>A0A8S9KV81_BRACR</name>
<evidence type="ECO:0000313" key="4">
    <source>
        <dbReference type="EMBL" id="KAF2597168.1"/>
    </source>
</evidence>
<feature type="compositionally biased region" description="Acidic residues" evidence="1">
    <location>
        <begin position="211"/>
        <end position="221"/>
    </location>
</feature>
<dbReference type="InterPro" id="IPR036869">
    <property type="entry name" value="J_dom_sf"/>
</dbReference>
<feature type="region of interest" description="Disordered" evidence="1">
    <location>
        <begin position="201"/>
        <end position="221"/>
    </location>
</feature>
<dbReference type="Pfam" id="PF00226">
    <property type="entry name" value="DnaJ"/>
    <property type="match status" value="1"/>
</dbReference>
<feature type="domain" description="J" evidence="3">
    <location>
        <begin position="85"/>
        <end position="149"/>
    </location>
</feature>
<proteinExistence type="predicted"/>
<dbReference type="InterPro" id="IPR001623">
    <property type="entry name" value="DnaJ_domain"/>
</dbReference>
<dbReference type="SMART" id="SM00271">
    <property type="entry name" value="DnaJ"/>
    <property type="match status" value="1"/>
</dbReference>
<dbReference type="PROSITE" id="PS00636">
    <property type="entry name" value="DNAJ_1"/>
    <property type="match status" value="1"/>
</dbReference>
<evidence type="ECO:0000259" key="3">
    <source>
        <dbReference type="PROSITE" id="PS50076"/>
    </source>
</evidence>
<feature type="transmembrane region" description="Helical" evidence="2">
    <location>
        <begin position="274"/>
        <end position="298"/>
    </location>
</feature>
<reference evidence="4" key="1">
    <citation type="submission" date="2019-12" db="EMBL/GenBank/DDBJ databases">
        <title>Genome sequencing and annotation of Brassica cretica.</title>
        <authorList>
            <person name="Studholme D.J."/>
            <person name="Sarris P.F."/>
        </authorList>
    </citation>
    <scope>NUCLEOTIDE SEQUENCE</scope>
    <source>
        <strain evidence="4">PFS-001/15</strain>
        <tissue evidence="4">Leaf</tissue>
    </source>
</reference>
<dbReference type="AlphaFoldDB" id="A0A8S9KV81"/>
<evidence type="ECO:0000256" key="1">
    <source>
        <dbReference type="SAM" id="MobiDB-lite"/>
    </source>
</evidence>
<dbReference type="PANTHER" id="PTHR43096:SF58">
    <property type="entry name" value="CHAPERONE DNAJ-DOMAIN SUPERFAMILY PROTEIN"/>
    <property type="match status" value="1"/>
</dbReference>
<dbReference type="CDD" id="cd06257">
    <property type="entry name" value="DnaJ"/>
    <property type="match status" value="1"/>
</dbReference>
<dbReference type="PANTHER" id="PTHR43096">
    <property type="entry name" value="DNAJ HOMOLOG 1, MITOCHONDRIAL-RELATED"/>
    <property type="match status" value="1"/>
</dbReference>
<evidence type="ECO:0000256" key="2">
    <source>
        <dbReference type="SAM" id="Phobius"/>
    </source>
</evidence>
<feature type="transmembrane region" description="Helical" evidence="2">
    <location>
        <begin position="237"/>
        <end position="262"/>
    </location>
</feature>
<dbReference type="SUPFAM" id="SSF46565">
    <property type="entry name" value="Chaperone J-domain"/>
    <property type="match status" value="1"/>
</dbReference>
<dbReference type="PROSITE" id="PS50076">
    <property type="entry name" value="DNAJ_2"/>
    <property type="match status" value="1"/>
</dbReference>
<dbReference type="Proteomes" id="UP000712281">
    <property type="component" value="Unassembled WGS sequence"/>
</dbReference>
<dbReference type="Gene3D" id="1.10.287.110">
    <property type="entry name" value="DnaJ domain"/>
    <property type="match status" value="1"/>
</dbReference>
<dbReference type="GO" id="GO:0005737">
    <property type="term" value="C:cytoplasm"/>
    <property type="evidence" value="ECO:0007669"/>
    <property type="project" value="TreeGrafter"/>
</dbReference>
<feature type="transmembrane region" description="Helical" evidence="2">
    <location>
        <begin position="304"/>
        <end position="321"/>
    </location>
</feature>
<accession>A0A8S9KV81</accession>
<keyword evidence="2" id="KW-0472">Membrane</keyword>
<dbReference type="InterPro" id="IPR018253">
    <property type="entry name" value="DnaJ_domain_CS"/>
</dbReference>
<comment type="caution">
    <text evidence="4">The sequence shown here is derived from an EMBL/GenBank/DDBJ whole genome shotgun (WGS) entry which is preliminary data.</text>
</comment>
<dbReference type="GO" id="GO:0042026">
    <property type="term" value="P:protein refolding"/>
    <property type="evidence" value="ECO:0007669"/>
    <property type="project" value="TreeGrafter"/>
</dbReference>